<name>A0A384JTG8_BOTFB</name>
<reference evidence="1 2" key="2">
    <citation type="journal article" date="2012" name="Eukaryot. Cell">
        <title>Genome update of Botrytis cinerea strains B05.10 and T4.</title>
        <authorList>
            <person name="Staats M."/>
            <person name="van Kan J.A."/>
        </authorList>
    </citation>
    <scope>NUCLEOTIDE SEQUENCE [LARGE SCALE GENOMIC DNA]</scope>
    <source>
        <strain evidence="1 2">B05.10</strain>
    </source>
</reference>
<proteinExistence type="predicted"/>
<accession>A0A384JTG8</accession>
<protein>
    <submittedName>
        <fullName evidence="1">Uncharacterized protein</fullName>
    </submittedName>
</protein>
<dbReference type="GeneID" id="36394531"/>
<dbReference type="VEuPathDB" id="FungiDB:Bcin09g06430"/>
<evidence type="ECO:0000313" key="2">
    <source>
        <dbReference type="Proteomes" id="UP000001798"/>
    </source>
</evidence>
<dbReference type="AlphaFoldDB" id="A0A384JTG8"/>
<dbReference type="EMBL" id="CP009813">
    <property type="protein sequence ID" value="ATZ53878.1"/>
    <property type="molecule type" value="Genomic_DNA"/>
</dbReference>
<evidence type="ECO:0000313" key="1">
    <source>
        <dbReference type="EMBL" id="ATZ53878.1"/>
    </source>
</evidence>
<dbReference type="RefSeq" id="XP_024551091.1">
    <property type="nucleotide sequence ID" value="XM_024695297.1"/>
</dbReference>
<keyword evidence="2" id="KW-1185">Reference proteome</keyword>
<organism evidence="1 2">
    <name type="scientific">Botryotinia fuckeliana (strain B05.10)</name>
    <name type="common">Noble rot fungus</name>
    <name type="synonym">Botrytis cinerea</name>
    <dbReference type="NCBI Taxonomy" id="332648"/>
    <lineage>
        <taxon>Eukaryota</taxon>
        <taxon>Fungi</taxon>
        <taxon>Dikarya</taxon>
        <taxon>Ascomycota</taxon>
        <taxon>Pezizomycotina</taxon>
        <taxon>Leotiomycetes</taxon>
        <taxon>Helotiales</taxon>
        <taxon>Sclerotiniaceae</taxon>
        <taxon>Botrytis</taxon>
    </lineage>
</organism>
<dbReference type="KEGG" id="bfu:BCIN_09g06430"/>
<reference evidence="1 2" key="3">
    <citation type="journal article" date="2017" name="Mol. Plant Pathol.">
        <title>A gapless genome sequence of the fungus Botrytis cinerea.</title>
        <authorList>
            <person name="Van Kan J.A."/>
            <person name="Stassen J.H."/>
            <person name="Mosbach A."/>
            <person name="Van Der Lee T.A."/>
            <person name="Faino L."/>
            <person name="Farmer A.D."/>
            <person name="Papasotiriou D.G."/>
            <person name="Zhou S."/>
            <person name="Seidl M.F."/>
            <person name="Cottam E."/>
            <person name="Edel D."/>
            <person name="Hahn M."/>
            <person name="Schwartz D.C."/>
            <person name="Dietrich R.A."/>
            <person name="Widdison S."/>
            <person name="Scalliet G."/>
        </authorList>
    </citation>
    <scope>NUCLEOTIDE SEQUENCE [LARGE SCALE GENOMIC DNA]</scope>
    <source>
        <strain evidence="1 2">B05.10</strain>
    </source>
</reference>
<gene>
    <name evidence="1" type="ORF">BCIN_09g06430</name>
</gene>
<sequence length="334" mass="37923">MEPAKKDNVCELLANYGHLKPSFVGKLPAVVILMIIKLVLTCNDMCFPNRPDIIKAFDTEAEMMTLLYAVDYFTKNVRKAKLDHNSVDKFPQLAPEEFLQGKGFENRPRPQFVCEPFGLGRYFTVLNITHLDLRLSETNKKPLVAKLKKHMMIGKTHELNQYFVQLAGQLKYLRVIRGLFTRQTTKFQVALILQFLRHAKQLLEFVVIDIPSDSESFMKDSDDSLCKLMGGVSSIFDAPSKRTYPMGNGVYSDDVVAEARFTWKAAGGLKANAAKINNVMKLISKKSGQKQKYHGTFGDNSDKHWHECSKRIGEYEGKYPCIQCNFEACDKCGL</sequence>
<dbReference type="OrthoDB" id="3506243at2759"/>
<reference evidence="1 2" key="1">
    <citation type="journal article" date="2011" name="PLoS Genet.">
        <title>Genomic analysis of the necrotrophic fungal pathogens Sclerotinia sclerotiorum and Botrytis cinerea.</title>
        <authorList>
            <person name="Amselem J."/>
            <person name="Cuomo C.A."/>
            <person name="van Kan J.A."/>
            <person name="Viaud M."/>
            <person name="Benito E.P."/>
            <person name="Couloux A."/>
            <person name="Coutinho P.M."/>
            <person name="de Vries R.P."/>
            <person name="Dyer P.S."/>
            <person name="Fillinger S."/>
            <person name="Fournier E."/>
            <person name="Gout L."/>
            <person name="Hahn M."/>
            <person name="Kohn L."/>
            <person name="Lapalu N."/>
            <person name="Plummer K.M."/>
            <person name="Pradier J.M."/>
            <person name="Quevillon E."/>
            <person name="Sharon A."/>
            <person name="Simon A."/>
            <person name="ten Have A."/>
            <person name="Tudzynski B."/>
            <person name="Tudzynski P."/>
            <person name="Wincker P."/>
            <person name="Andrew M."/>
            <person name="Anthouard V."/>
            <person name="Beever R.E."/>
            <person name="Beffa R."/>
            <person name="Benoit I."/>
            <person name="Bouzid O."/>
            <person name="Brault B."/>
            <person name="Chen Z."/>
            <person name="Choquer M."/>
            <person name="Collemare J."/>
            <person name="Cotton P."/>
            <person name="Danchin E.G."/>
            <person name="Da Silva C."/>
            <person name="Gautier A."/>
            <person name="Giraud C."/>
            <person name="Giraud T."/>
            <person name="Gonzalez C."/>
            <person name="Grossetete S."/>
            <person name="Guldener U."/>
            <person name="Henrissat B."/>
            <person name="Howlett B.J."/>
            <person name="Kodira C."/>
            <person name="Kretschmer M."/>
            <person name="Lappartient A."/>
            <person name="Leroch M."/>
            <person name="Levis C."/>
            <person name="Mauceli E."/>
            <person name="Neuveglise C."/>
            <person name="Oeser B."/>
            <person name="Pearson M."/>
            <person name="Poulain J."/>
            <person name="Poussereau N."/>
            <person name="Quesneville H."/>
            <person name="Rascle C."/>
            <person name="Schumacher J."/>
            <person name="Segurens B."/>
            <person name="Sexton A."/>
            <person name="Silva E."/>
            <person name="Sirven C."/>
            <person name="Soanes D.M."/>
            <person name="Talbot N.J."/>
            <person name="Templeton M."/>
            <person name="Yandava C."/>
            <person name="Yarden O."/>
            <person name="Zeng Q."/>
            <person name="Rollins J.A."/>
            <person name="Lebrun M.H."/>
            <person name="Dickman M."/>
        </authorList>
    </citation>
    <scope>NUCLEOTIDE SEQUENCE [LARGE SCALE GENOMIC DNA]</scope>
    <source>
        <strain evidence="1 2">B05.10</strain>
    </source>
</reference>
<dbReference type="Proteomes" id="UP000001798">
    <property type="component" value="Chromosome 9"/>
</dbReference>